<name>A0A370S0X7_PSEJE</name>
<reference evidence="3 4" key="1">
    <citation type="submission" date="2018-07" db="EMBL/GenBank/DDBJ databases">
        <title>Genome sequencing of rice bacterial endophytes.</title>
        <authorList>
            <person name="Venturi V."/>
        </authorList>
    </citation>
    <scope>NUCLEOTIDE SEQUENCE [LARGE SCALE GENOMIC DNA]</scope>
    <source>
        <strain evidence="3 4">E2333</strain>
    </source>
</reference>
<keyword evidence="1" id="KW-1133">Transmembrane helix</keyword>
<dbReference type="Pfam" id="PF09851">
    <property type="entry name" value="SHOCT"/>
    <property type="match status" value="1"/>
</dbReference>
<keyword evidence="1" id="KW-0472">Membrane</keyword>
<gene>
    <name evidence="3" type="ORF">DEU51_1257</name>
</gene>
<evidence type="ECO:0000256" key="1">
    <source>
        <dbReference type="SAM" id="Phobius"/>
    </source>
</evidence>
<accession>A0A370S0X7</accession>
<proteinExistence type="predicted"/>
<dbReference type="InterPro" id="IPR016410">
    <property type="entry name" value="Phage_imm"/>
</dbReference>
<protein>
    <submittedName>
        <fullName evidence="3">Putative oligomerization/nucleic acid binding protein</fullName>
    </submittedName>
</protein>
<evidence type="ECO:0000259" key="2">
    <source>
        <dbReference type="Pfam" id="PF09851"/>
    </source>
</evidence>
<feature type="transmembrane region" description="Helical" evidence="1">
    <location>
        <begin position="39"/>
        <end position="61"/>
    </location>
</feature>
<dbReference type="Proteomes" id="UP000255365">
    <property type="component" value="Unassembled WGS sequence"/>
</dbReference>
<dbReference type="RefSeq" id="WP_115148332.1">
    <property type="nucleotide sequence ID" value="NZ_QRAV01000025.1"/>
</dbReference>
<comment type="caution">
    <text evidence="3">The sequence shown here is derived from an EMBL/GenBank/DDBJ whole genome shotgun (WGS) entry which is preliminary data.</text>
</comment>
<evidence type="ECO:0000313" key="3">
    <source>
        <dbReference type="EMBL" id="RDL13410.1"/>
    </source>
</evidence>
<feature type="transmembrane region" description="Helical" evidence="1">
    <location>
        <begin position="6"/>
        <end position="27"/>
    </location>
</feature>
<dbReference type="EMBL" id="QRAV01000025">
    <property type="protein sequence ID" value="RDL13410.1"/>
    <property type="molecule type" value="Genomic_DNA"/>
</dbReference>
<sequence length="112" mass="12283">MSDPSSPITGFILLAIAFIAYFLPTFIAAKRDHPNGTGIFLLNLFLGWTFIGWLAALIWSVSAFKQPEKSAPTTADEPNTRISQLQTLAALKEKGVLTEAEFEVEKAKLLQS</sequence>
<evidence type="ECO:0000313" key="4">
    <source>
        <dbReference type="Proteomes" id="UP000255365"/>
    </source>
</evidence>
<dbReference type="AlphaFoldDB" id="A0A370S0X7"/>
<feature type="domain" description="SHOCT" evidence="2">
    <location>
        <begin position="83"/>
        <end position="110"/>
    </location>
</feature>
<dbReference type="Pfam" id="PF14373">
    <property type="entry name" value="Imm_superinfect"/>
    <property type="match status" value="1"/>
</dbReference>
<organism evidence="3 4">
    <name type="scientific">Pseudomonas jessenii</name>
    <dbReference type="NCBI Taxonomy" id="77298"/>
    <lineage>
        <taxon>Bacteria</taxon>
        <taxon>Pseudomonadati</taxon>
        <taxon>Pseudomonadota</taxon>
        <taxon>Gammaproteobacteria</taxon>
        <taxon>Pseudomonadales</taxon>
        <taxon>Pseudomonadaceae</taxon>
        <taxon>Pseudomonas</taxon>
    </lineage>
</organism>
<keyword evidence="1" id="KW-0812">Transmembrane</keyword>
<dbReference type="InterPro" id="IPR018649">
    <property type="entry name" value="SHOCT"/>
</dbReference>